<comment type="caution">
    <text evidence="2">The sequence shown here is derived from an EMBL/GenBank/DDBJ whole genome shotgun (WGS) entry which is preliminary data.</text>
</comment>
<accession>A0A4Z2GHW5</accession>
<organism evidence="2 3">
    <name type="scientific">Liparis tanakae</name>
    <name type="common">Tanaka's snailfish</name>
    <dbReference type="NCBI Taxonomy" id="230148"/>
    <lineage>
        <taxon>Eukaryota</taxon>
        <taxon>Metazoa</taxon>
        <taxon>Chordata</taxon>
        <taxon>Craniata</taxon>
        <taxon>Vertebrata</taxon>
        <taxon>Euteleostomi</taxon>
        <taxon>Actinopterygii</taxon>
        <taxon>Neopterygii</taxon>
        <taxon>Teleostei</taxon>
        <taxon>Neoteleostei</taxon>
        <taxon>Acanthomorphata</taxon>
        <taxon>Eupercaria</taxon>
        <taxon>Perciformes</taxon>
        <taxon>Cottioidei</taxon>
        <taxon>Cottales</taxon>
        <taxon>Liparidae</taxon>
        <taxon>Liparis</taxon>
    </lineage>
</organism>
<feature type="compositionally biased region" description="Basic and acidic residues" evidence="1">
    <location>
        <begin position="45"/>
        <end position="61"/>
    </location>
</feature>
<keyword evidence="3" id="KW-1185">Reference proteome</keyword>
<proteinExistence type="predicted"/>
<protein>
    <submittedName>
        <fullName evidence="2">Uncharacterized protein</fullName>
    </submittedName>
</protein>
<evidence type="ECO:0000313" key="3">
    <source>
        <dbReference type="Proteomes" id="UP000314294"/>
    </source>
</evidence>
<dbReference type="AlphaFoldDB" id="A0A4Z2GHW5"/>
<name>A0A4Z2GHW5_9TELE</name>
<gene>
    <name evidence="2" type="ORF">EYF80_037270</name>
</gene>
<feature type="region of interest" description="Disordered" evidence="1">
    <location>
        <begin position="39"/>
        <end position="61"/>
    </location>
</feature>
<reference evidence="2 3" key="1">
    <citation type="submission" date="2019-03" db="EMBL/GenBank/DDBJ databases">
        <title>First draft genome of Liparis tanakae, snailfish: a comprehensive survey of snailfish specific genes.</title>
        <authorList>
            <person name="Kim W."/>
            <person name="Song I."/>
            <person name="Jeong J.-H."/>
            <person name="Kim D."/>
            <person name="Kim S."/>
            <person name="Ryu S."/>
            <person name="Song J.Y."/>
            <person name="Lee S.K."/>
        </authorList>
    </citation>
    <scope>NUCLEOTIDE SEQUENCE [LARGE SCALE GENOMIC DNA]</scope>
    <source>
        <tissue evidence="2">Muscle</tissue>
    </source>
</reference>
<sequence length="61" mass="7442">MKRVSTALPSSRLLRLLRLRLLSMEVMEEEEVVRERARRVIPTDGTEREREREKEREKEVY</sequence>
<dbReference type="Proteomes" id="UP000314294">
    <property type="component" value="Unassembled WGS sequence"/>
</dbReference>
<dbReference type="EMBL" id="SRLO01000544">
    <property type="protein sequence ID" value="TNN52503.1"/>
    <property type="molecule type" value="Genomic_DNA"/>
</dbReference>
<evidence type="ECO:0000313" key="2">
    <source>
        <dbReference type="EMBL" id="TNN52503.1"/>
    </source>
</evidence>
<evidence type="ECO:0000256" key="1">
    <source>
        <dbReference type="SAM" id="MobiDB-lite"/>
    </source>
</evidence>